<organism evidence="3 4">
    <name type="scientific">Myodes glareolus</name>
    <name type="common">Bank vole</name>
    <name type="synonym">Clethrionomys glareolus</name>
    <dbReference type="NCBI Taxonomy" id="447135"/>
    <lineage>
        <taxon>Eukaryota</taxon>
        <taxon>Metazoa</taxon>
        <taxon>Chordata</taxon>
        <taxon>Craniata</taxon>
        <taxon>Vertebrata</taxon>
        <taxon>Euteleostomi</taxon>
        <taxon>Mammalia</taxon>
        <taxon>Eutheria</taxon>
        <taxon>Euarchontoglires</taxon>
        <taxon>Glires</taxon>
        <taxon>Rodentia</taxon>
        <taxon>Myomorpha</taxon>
        <taxon>Muroidea</taxon>
        <taxon>Cricetidae</taxon>
        <taxon>Arvicolinae</taxon>
        <taxon>Myodes</taxon>
    </lineage>
</organism>
<proteinExistence type="inferred from homology"/>
<comment type="caution">
    <text evidence="3">The sequence shown here is derived from an EMBL/GenBank/DDBJ whole genome shotgun (WGS) entry which is preliminary data.</text>
</comment>
<dbReference type="Pfam" id="PF00183">
    <property type="entry name" value="HSP90"/>
    <property type="match status" value="1"/>
</dbReference>
<dbReference type="InterPro" id="IPR020568">
    <property type="entry name" value="Ribosomal_Su5_D2-typ_SF"/>
</dbReference>
<dbReference type="Proteomes" id="UP001488838">
    <property type="component" value="Unassembled WGS sequence"/>
</dbReference>
<dbReference type="AlphaFoldDB" id="A0AAW0HJQ5"/>
<keyword evidence="4" id="KW-1185">Reference proteome</keyword>
<evidence type="ECO:0000256" key="1">
    <source>
        <dbReference type="ARBA" id="ARBA00008239"/>
    </source>
</evidence>
<dbReference type="SUPFAM" id="SSF54211">
    <property type="entry name" value="Ribosomal protein S5 domain 2-like"/>
    <property type="match status" value="1"/>
</dbReference>
<gene>
    <name evidence="3" type="ORF">U0070_012305</name>
</gene>
<dbReference type="EMBL" id="JBBHLL010000495">
    <property type="protein sequence ID" value="KAK7801621.1"/>
    <property type="molecule type" value="Genomic_DNA"/>
</dbReference>
<name>A0AAW0HJQ5_MYOGA</name>
<evidence type="ECO:0000313" key="4">
    <source>
        <dbReference type="Proteomes" id="UP001488838"/>
    </source>
</evidence>
<dbReference type="GO" id="GO:0016887">
    <property type="term" value="F:ATP hydrolysis activity"/>
    <property type="evidence" value="ECO:0007669"/>
    <property type="project" value="InterPro"/>
</dbReference>
<sequence>MSRPFGPGEVQITEEEYSEFYSDWENYLAIQHFFVEGQLEFRALFIISWQVSVVLFENIEKNIKLYPSYVHYGHLWMNIPQEIPQQKKTLKVIYKNSGKKGLELITKLAEDKEK</sequence>
<accession>A0AAW0HJQ5</accession>
<dbReference type="Gene3D" id="3.30.230.80">
    <property type="match status" value="1"/>
</dbReference>
<comment type="similarity">
    <text evidence="1">Belongs to the heat shock protein 90 family.</text>
</comment>
<keyword evidence="2" id="KW-0143">Chaperone</keyword>
<dbReference type="GO" id="GO:0051082">
    <property type="term" value="F:unfolded protein binding"/>
    <property type="evidence" value="ECO:0007669"/>
    <property type="project" value="InterPro"/>
</dbReference>
<reference evidence="3 4" key="1">
    <citation type="journal article" date="2023" name="bioRxiv">
        <title>Conserved and derived expression patterns and positive selection on dental genes reveal complex evolutionary context of ever-growing rodent molars.</title>
        <authorList>
            <person name="Calamari Z.T."/>
            <person name="Song A."/>
            <person name="Cohen E."/>
            <person name="Akter M."/>
            <person name="Roy R.D."/>
            <person name="Hallikas O."/>
            <person name="Christensen M.M."/>
            <person name="Li P."/>
            <person name="Marangoni P."/>
            <person name="Jernvall J."/>
            <person name="Klein O.D."/>
        </authorList>
    </citation>
    <scope>NUCLEOTIDE SEQUENCE [LARGE SCALE GENOMIC DNA]</scope>
    <source>
        <strain evidence="3">V071</strain>
    </source>
</reference>
<dbReference type="InterPro" id="IPR001404">
    <property type="entry name" value="Hsp90_fam"/>
</dbReference>
<protein>
    <submittedName>
        <fullName evidence="3">Uncharacterized protein</fullName>
    </submittedName>
</protein>
<dbReference type="PANTHER" id="PTHR11528">
    <property type="entry name" value="HEAT SHOCK PROTEIN 90 FAMILY MEMBER"/>
    <property type="match status" value="1"/>
</dbReference>
<dbReference type="GO" id="GO:0005524">
    <property type="term" value="F:ATP binding"/>
    <property type="evidence" value="ECO:0007669"/>
    <property type="project" value="InterPro"/>
</dbReference>
<evidence type="ECO:0000256" key="2">
    <source>
        <dbReference type="ARBA" id="ARBA00023186"/>
    </source>
</evidence>
<dbReference type="GO" id="GO:0140662">
    <property type="term" value="F:ATP-dependent protein folding chaperone"/>
    <property type="evidence" value="ECO:0007669"/>
    <property type="project" value="InterPro"/>
</dbReference>
<evidence type="ECO:0000313" key="3">
    <source>
        <dbReference type="EMBL" id="KAK7801621.1"/>
    </source>
</evidence>